<dbReference type="Proteomes" id="UP000005707">
    <property type="component" value="Unassembled WGS sequence"/>
</dbReference>
<comment type="caution">
    <text evidence="4">The sequence shown here is derived from an EMBL/GenBank/DDBJ whole genome shotgun (WGS) entry which is preliminary data.</text>
</comment>
<keyword evidence="2" id="KW-0238">DNA-binding</keyword>
<dbReference type="OrthoDB" id="1682956at2"/>
<evidence type="ECO:0000313" key="5">
    <source>
        <dbReference type="Proteomes" id="UP000005707"/>
    </source>
</evidence>
<dbReference type="RefSeq" id="WP_008826618.1">
    <property type="nucleotide sequence ID" value="NZ_AFNU02000011.1"/>
</dbReference>
<dbReference type="FunCoup" id="U2E8C7">
    <property type="interactions" value="47"/>
</dbReference>
<keyword evidence="3" id="KW-0804">Transcription</keyword>
<dbReference type="Pfam" id="PF12116">
    <property type="entry name" value="SpoIIID"/>
    <property type="match status" value="1"/>
</dbReference>
<dbReference type="InterPro" id="IPR014208">
    <property type="entry name" value="Spore_III_D"/>
</dbReference>
<dbReference type="InterPro" id="IPR018356">
    <property type="entry name" value="Tscrpt_reg_HTH_DeoR_CS"/>
</dbReference>
<evidence type="ECO:0000256" key="2">
    <source>
        <dbReference type="ARBA" id="ARBA00023125"/>
    </source>
</evidence>
<organism evidence="4 5">
    <name type="scientific">Haloplasma contractile SSD-17B</name>
    <dbReference type="NCBI Taxonomy" id="1033810"/>
    <lineage>
        <taxon>Bacteria</taxon>
        <taxon>Bacillati</taxon>
        <taxon>Mycoplasmatota</taxon>
        <taxon>Mollicutes</taxon>
        <taxon>Haloplasmatales</taxon>
        <taxon>Haloplasmataceae</taxon>
        <taxon>Haloplasma</taxon>
    </lineage>
</organism>
<reference evidence="4 5" key="1">
    <citation type="journal article" date="2011" name="J. Bacteriol.">
        <title>Genome sequence of Haloplasma contractile, an unusual contractile bacterium from a deep-sea anoxic brine lake.</title>
        <authorList>
            <person name="Antunes A."/>
            <person name="Alam I."/>
            <person name="El Dorry H."/>
            <person name="Siam R."/>
            <person name="Robertson A."/>
            <person name="Bajic V.B."/>
            <person name="Stingl U."/>
        </authorList>
    </citation>
    <scope>NUCLEOTIDE SEQUENCE [LARGE SCALE GENOMIC DNA]</scope>
    <source>
        <strain evidence="4 5">SSD-17B</strain>
    </source>
</reference>
<dbReference type="GO" id="GO:0003677">
    <property type="term" value="F:DNA binding"/>
    <property type="evidence" value="ECO:0007669"/>
    <property type="project" value="UniProtKB-KW"/>
</dbReference>
<dbReference type="STRING" id="1033810.HLPCO_002555"/>
<protein>
    <submittedName>
        <fullName evidence="4">Stage III sporulation protein D</fullName>
    </submittedName>
</protein>
<evidence type="ECO:0000313" key="4">
    <source>
        <dbReference type="EMBL" id="ERJ11433.1"/>
    </source>
</evidence>
<gene>
    <name evidence="4" type="ORF">HLPCO_002555</name>
</gene>
<dbReference type="GO" id="GO:0003700">
    <property type="term" value="F:DNA-binding transcription factor activity"/>
    <property type="evidence" value="ECO:0007669"/>
    <property type="project" value="InterPro"/>
</dbReference>
<dbReference type="AlphaFoldDB" id="U2E8C7"/>
<keyword evidence="1" id="KW-0805">Transcription regulation</keyword>
<dbReference type="InParanoid" id="U2E8C7"/>
<dbReference type="eggNOG" id="COG1609">
    <property type="taxonomic scope" value="Bacteria"/>
</dbReference>
<dbReference type="EMBL" id="AFNU02000011">
    <property type="protein sequence ID" value="ERJ11433.1"/>
    <property type="molecule type" value="Genomic_DNA"/>
</dbReference>
<proteinExistence type="predicted"/>
<reference evidence="4 5" key="2">
    <citation type="journal article" date="2013" name="PLoS ONE">
        <title>INDIGO - INtegrated Data Warehouse of MIcrobial GenOmes with Examples from the Red Sea Extremophiles.</title>
        <authorList>
            <person name="Alam I."/>
            <person name="Antunes A."/>
            <person name="Kamau A.A."/>
            <person name="Ba Alawi W."/>
            <person name="Kalkatawi M."/>
            <person name="Stingl U."/>
            <person name="Bajic V.B."/>
        </authorList>
    </citation>
    <scope>NUCLEOTIDE SEQUENCE [LARGE SCALE GENOMIC DNA]</scope>
    <source>
        <strain evidence="4 5">SSD-17B</strain>
    </source>
</reference>
<keyword evidence="5" id="KW-1185">Reference proteome</keyword>
<dbReference type="PROSITE" id="PS00894">
    <property type="entry name" value="HTH_DEOR_1"/>
    <property type="match status" value="1"/>
</dbReference>
<evidence type="ECO:0000256" key="3">
    <source>
        <dbReference type="ARBA" id="ARBA00023163"/>
    </source>
</evidence>
<accession>U2E8C7</accession>
<evidence type="ECO:0000256" key="1">
    <source>
        <dbReference type="ARBA" id="ARBA00023015"/>
    </source>
</evidence>
<sequence>MEDRIIERVISMARTILEKRETIRNIAVEFDVSKSTAHKDLTERLIEVDESLYRDVKELLDYNKSVRHIRGGHSTKLKYLNEHHEEELKNLVYE</sequence>
<name>U2E8C7_9MOLU</name>